<reference evidence="2" key="3">
    <citation type="submission" date="2025-09" db="UniProtKB">
        <authorList>
            <consortium name="Ensembl"/>
        </authorList>
    </citation>
    <scope>IDENTIFICATION</scope>
</reference>
<protein>
    <submittedName>
        <fullName evidence="2">Uncharacterized protein</fullName>
    </submittedName>
</protein>
<evidence type="ECO:0000313" key="2">
    <source>
        <dbReference type="Ensembl" id="ENSCINP00000027037.2"/>
    </source>
</evidence>
<dbReference type="HOGENOM" id="CLU_654780_0_0_1"/>
<proteinExistence type="predicted"/>
<keyword evidence="3" id="KW-1185">Reference proteome</keyword>
<dbReference type="OMA" id="DNRRCTN"/>
<reference evidence="2" key="2">
    <citation type="submission" date="2025-08" db="UniProtKB">
        <authorList>
            <consortium name="Ensembl"/>
        </authorList>
    </citation>
    <scope>IDENTIFICATION</scope>
</reference>
<dbReference type="Ensembl" id="ENSCINT00000027283.2">
    <property type="protein sequence ID" value="ENSCINP00000027037.2"/>
    <property type="gene ID" value="ENSCING00000015150.2"/>
</dbReference>
<feature type="compositionally biased region" description="Polar residues" evidence="1">
    <location>
        <begin position="413"/>
        <end position="425"/>
    </location>
</feature>
<name>F6XZD8_CIOIN</name>
<evidence type="ECO:0000256" key="1">
    <source>
        <dbReference type="SAM" id="MobiDB-lite"/>
    </source>
</evidence>
<feature type="region of interest" description="Disordered" evidence="1">
    <location>
        <begin position="374"/>
        <end position="425"/>
    </location>
</feature>
<accession>F6XZD8</accession>
<dbReference type="InParanoid" id="F6XZD8"/>
<dbReference type="AlphaFoldDB" id="F6XZD8"/>
<dbReference type="Proteomes" id="UP000008144">
    <property type="component" value="Unassembled WGS sequence"/>
</dbReference>
<dbReference type="GeneTree" id="ENSGT00530000066395"/>
<sequence length="425" mass="46330">MLPYQSPIKSFQVTASGNEVDSPSKINKIPISLHGLFGETNSLDDSISLPFVVQSPPCGSSIKKSPSSPSKSSSSIVTGHHQPVLLSELTDVSLLEEQIKGIYHKNTICSFVSPYDNRRCTNSANVKRGLGKSYCSKHLYLTSPSSEFRDLQTKKTDKFSNKVTTQSSCVTKLSYQTLDDNESPSITLNSLNDIPYFNSSISRAGIDLSDSGYQTQHVDPRNEGKIVKIKNQQAAMNQTSSTAGLCSYQNNFSNPTISVTPKVLSRPKHPAMAMDGDVLQAVVDLLNQNHDKLTSKQQIELLNSLGVTVATIQSPLHNSSDATCRTTYCNQNTKPSNLSNQSSAVCHKPTKMLPVNHVPSSTTRQNTASVLKTLNSKENDTQSSLVKAETGVKRPTSEIVENVQSKKRKKNETSSTNFLRGLSSV</sequence>
<organism evidence="2 3">
    <name type="scientific">Ciona intestinalis</name>
    <name type="common">Transparent sea squirt</name>
    <name type="synonym">Ascidia intestinalis</name>
    <dbReference type="NCBI Taxonomy" id="7719"/>
    <lineage>
        <taxon>Eukaryota</taxon>
        <taxon>Metazoa</taxon>
        <taxon>Chordata</taxon>
        <taxon>Tunicata</taxon>
        <taxon>Ascidiacea</taxon>
        <taxon>Phlebobranchia</taxon>
        <taxon>Cionidae</taxon>
        <taxon>Ciona</taxon>
    </lineage>
</organism>
<evidence type="ECO:0000313" key="3">
    <source>
        <dbReference type="Proteomes" id="UP000008144"/>
    </source>
</evidence>
<reference evidence="3" key="1">
    <citation type="journal article" date="2002" name="Science">
        <title>The draft genome of Ciona intestinalis: insights into chordate and vertebrate origins.</title>
        <authorList>
            <person name="Dehal P."/>
            <person name="Satou Y."/>
            <person name="Campbell R.K."/>
            <person name="Chapman J."/>
            <person name="Degnan B."/>
            <person name="De Tomaso A."/>
            <person name="Davidson B."/>
            <person name="Di Gregorio A."/>
            <person name="Gelpke M."/>
            <person name="Goodstein D.M."/>
            <person name="Harafuji N."/>
            <person name="Hastings K.E."/>
            <person name="Ho I."/>
            <person name="Hotta K."/>
            <person name="Huang W."/>
            <person name="Kawashima T."/>
            <person name="Lemaire P."/>
            <person name="Martinez D."/>
            <person name="Meinertzhagen I.A."/>
            <person name="Necula S."/>
            <person name="Nonaka M."/>
            <person name="Putnam N."/>
            <person name="Rash S."/>
            <person name="Saiga H."/>
            <person name="Satake M."/>
            <person name="Terry A."/>
            <person name="Yamada L."/>
            <person name="Wang H.G."/>
            <person name="Awazu S."/>
            <person name="Azumi K."/>
            <person name="Boore J."/>
            <person name="Branno M."/>
            <person name="Chin-Bow S."/>
            <person name="DeSantis R."/>
            <person name="Doyle S."/>
            <person name="Francino P."/>
            <person name="Keys D.N."/>
            <person name="Haga S."/>
            <person name="Hayashi H."/>
            <person name="Hino K."/>
            <person name="Imai K.S."/>
            <person name="Inaba K."/>
            <person name="Kano S."/>
            <person name="Kobayashi K."/>
            <person name="Kobayashi M."/>
            <person name="Lee B.I."/>
            <person name="Makabe K.W."/>
            <person name="Manohar C."/>
            <person name="Matassi G."/>
            <person name="Medina M."/>
            <person name="Mochizuki Y."/>
            <person name="Mount S."/>
            <person name="Morishita T."/>
            <person name="Miura S."/>
            <person name="Nakayama A."/>
            <person name="Nishizaka S."/>
            <person name="Nomoto H."/>
            <person name="Ohta F."/>
            <person name="Oishi K."/>
            <person name="Rigoutsos I."/>
            <person name="Sano M."/>
            <person name="Sasaki A."/>
            <person name="Sasakura Y."/>
            <person name="Shoguchi E."/>
            <person name="Shin-i T."/>
            <person name="Spagnuolo A."/>
            <person name="Stainier D."/>
            <person name="Suzuki M.M."/>
            <person name="Tassy O."/>
            <person name="Takatori N."/>
            <person name="Tokuoka M."/>
            <person name="Yagi K."/>
            <person name="Yoshizaki F."/>
            <person name="Wada S."/>
            <person name="Zhang C."/>
            <person name="Hyatt P.D."/>
            <person name="Larimer F."/>
            <person name="Detter C."/>
            <person name="Doggett N."/>
            <person name="Glavina T."/>
            <person name="Hawkins T."/>
            <person name="Richardson P."/>
            <person name="Lucas S."/>
            <person name="Kohara Y."/>
            <person name="Levine M."/>
            <person name="Satoh N."/>
            <person name="Rokhsar D.S."/>
        </authorList>
    </citation>
    <scope>NUCLEOTIDE SEQUENCE [LARGE SCALE GENOMIC DNA]</scope>
</reference>